<evidence type="ECO:0000313" key="1">
    <source>
        <dbReference type="EMBL" id="THE35308.1"/>
    </source>
</evidence>
<dbReference type="RefSeq" id="WP_048221547.1">
    <property type="nucleotide sequence ID" value="NZ_QFVP01000013.1"/>
</dbReference>
<reference evidence="1 2" key="1">
    <citation type="submission" date="2018-05" db="EMBL/GenBank/DDBJ databases">
        <title>Isolation and genomic analyses of lactose-positive bacteria from faecal samples of preterm neonates.</title>
        <authorList>
            <person name="Chen Y."/>
            <person name="Brook T.C."/>
            <person name="O'Neill I."/>
            <person name="Soe C.Z."/>
            <person name="Hall L.J."/>
            <person name="Hoyles L."/>
        </authorList>
    </citation>
    <scope>NUCLEOTIDE SEQUENCE [LARGE SCALE GENOMIC DNA]</scope>
    <source>
        <strain evidence="1 2">P080C CL</strain>
    </source>
</reference>
<sequence>MAIISPKYQRAYQREYEKEAVKNALVWMSMNDYLAECLAIHDECHEGYSLHEQVSSWLFMLRMKGKPELLGYKTAIQSKDMELLHSALRQSAMVRHVTLGVDSGCDHCINIWTTLDILAAGMFYRVSLLLPEKCGLSDNGHPVTIAITNLVMALWYKRTDFETDAREGAKRVLATKQATHDLLAIRYLIALLDGNVAEAGTLLDLYCKSVPQVREFGVTKLNKMFWPYAHGLYNLAFIVLGHDKASAIPKPESDCFLNELSEWQLTHNYCSGSLFFEYPQPVGIINSIISCTPPECFLHQPDRDTSKNYKEKRYLHAEHFEQQVIKTVLDNMTNKSSIEI</sequence>
<protein>
    <submittedName>
        <fullName evidence="1">Uncharacterized protein</fullName>
    </submittedName>
</protein>
<gene>
    <name evidence="1" type="ORF">DJ535_18720</name>
</gene>
<name>A0ABY2PQI5_9ENTR</name>
<keyword evidence="2" id="KW-1185">Reference proteome</keyword>
<accession>A0ABY2PQI5</accession>
<proteinExistence type="predicted"/>
<comment type="caution">
    <text evidence="1">The sequence shown here is derived from an EMBL/GenBank/DDBJ whole genome shotgun (WGS) entry which is preliminary data.</text>
</comment>
<evidence type="ECO:0000313" key="2">
    <source>
        <dbReference type="Proteomes" id="UP000306790"/>
    </source>
</evidence>
<organism evidence="1 2">
    <name type="scientific">Citrobacter murliniae</name>
    <dbReference type="NCBI Taxonomy" id="67829"/>
    <lineage>
        <taxon>Bacteria</taxon>
        <taxon>Pseudomonadati</taxon>
        <taxon>Pseudomonadota</taxon>
        <taxon>Gammaproteobacteria</taxon>
        <taxon>Enterobacterales</taxon>
        <taxon>Enterobacteriaceae</taxon>
        <taxon>Citrobacter</taxon>
        <taxon>Citrobacter freundii complex</taxon>
    </lineage>
</organism>
<dbReference type="Proteomes" id="UP000306790">
    <property type="component" value="Unassembled WGS sequence"/>
</dbReference>
<dbReference type="EMBL" id="QFVP01000013">
    <property type="protein sequence ID" value="THE35308.1"/>
    <property type="molecule type" value="Genomic_DNA"/>
</dbReference>